<feature type="compositionally biased region" description="Basic residues" evidence="1">
    <location>
        <begin position="10"/>
        <end position="23"/>
    </location>
</feature>
<evidence type="ECO:0000313" key="2">
    <source>
        <dbReference type="Proteomes" id="UP000515204"/>
    </source>
</evidence>
<dbReference type="GeneID" id="106751501"/>
<feature type="region of interest" description="Disordered" evidence="1">
    <location>
        <begin position="94"/>
        <end position="130"/>
    </location>
</feature>
<feature type="compositionally biased region" description="Basic and acidic residues" evidence="1">
    <location>
        <begin position="94"/>
        <end position="107"/>
    </location>
</feature>
<evidence type="ECO:0000256" key="1">
    <source>
        <dbReference type="SAM" id="MobiDB-lite"/>
    </source>
</evidence>
<dbReference type="RefSeq" id="XP_014487885.1">
    <property type="nucleotide sequence ID" value="XM_014632399.1"/>
</dbReference>
<feature type="compositionally biased region" description="Polar residues" evidence="1">
    <location>
        <begin position="119"/>
        <end position="130"/>
    </location>
</feature>
<protein>
    <submittedName>
        <fullName evidence="3">H/ACA ribonucleoprotein complex subunit 4-like</fullName>
    </submittedName>
</protein>
<feature type="compositionally biased region" description="Polar residues" evidence="1">
    <location>
        <begin position="28"/>
        <end position="59"/>
    </location>
</feature>
<accession>A0A6P3YA92</accession>
<dbReference type="OrthoDB" id="10250002at2759"/>
<reference evidence="3" key="1">
    <citation type="submission" date="2025-08" db="UniProtKB">
        <authorList>
            <consortium name="RefSeq"/>
        </authorList>
    </citation>
    <scope>IDENTIFICATION</scope>
</reference>
<organism evidence="2 3">
    <name type="scientific">Dinoponera quadriceps</name>
    <name type="common">South American ant</name>
    <dbReference type="NCBI Taxonomy" id="609295"/>
    <lineage>
        <taxon>Eukaryota</taxon>
        <taxon>Metazoa</taxon>
        <taxon>Ecdysozoa</taxon>
        <taxon>Arthropoda</taxon>
        <taxon>Hexapoda</taxon>
        <taxon>Insecta</taxon>
        <taxon>Pterygota</taxon>
        <taxon>Neoptera</taxon>
        <taxon>Endopterygota</taxon>
        <taxon>Hymenoptera</taxon>
        <taxon>Apocrita</taxon>
        <taxon>Aculeata</taxon>
        <taxon>Formicoidea</taxon>
        <taxon>Formicidae</taxon>
        <taxon>Ponerinae</taxon>
        <taxon>Ponerini</taxon>
        <taxon>Dinoponera</taxon>
    </lineage>
</organism>
<dbReference type="AlphaFoldDB" id="A0A6P3YA92"/>
<keyword evidence="2" id="KW-1185">Reference proteome</keyword>
<dbReference type="Proteomes" id="UP000515204">
    <property type="component" value="Unplaced"/>
</dbReference>
<feature type="region of interest" description="Disordered" evidence="1">
    <location>
        <begin position="1"/>
        <end position="65"/>
    </location>
</feature>
<proteinExistence type="predicted"/>
<evidence type="ECO:0000313" key="3">
    <source>
        <dbReference type="RefSeq" id="XP_014487885.1"/>
    </source>
</evidence>
<sequence>MTSETMTKSSTKKRMINKGKLNKYGKPNENTPAEQLENYSHYSRSKSTGPTVTVKTENNGVDEIDKNWEMENDTTEIDIADVLIKSEEIFIKMEYPERLSPKDEKKENKRKKKRKENQCAESKGSTIMES</sequence>
<feature type="non-terminal residue" evidence="3">
    <location>
        <position position="130"/>
    </location>
</feature>
<dbReference type="KEGG" id="dqu:106751501"/>
<gene>
    <name evidence="3" type="primary">LOC106751501</name>
</gene>
<name>A0A6P3YA92_DINQU</name>